<dbReference type="InterPro" id="IPR041424">
    <property type="entry name" value="CinA_KH"/>
</dbReference>
<dbReference type="AlphaFoldDB" id="A0A517T1C2"/>
<proteinExistence type="predicted"/>
<dbReference type="PANTHER" id="PTHR13939">
    <property type="entry name" value="NICOTINAMIDE-NUCLEOTIDE AMIDOHYDROLASE PNCC"/>
    <property type="match status" value="1"/>
</dbReference>
<dbReference type="CDD" id="cd00885">
    <property type="entry name" value="cinA"/>
    <property type="match status" value="1"/>
</dbReference>
<evidence type="ECO:0000313" key="3">
    <source>
        <dbReference type="Proteomes" id="UP000315003"/>
    </source>
</evidence>
<dbReference type="SUPFAM" id="SSF53218">
    <property type="entry name" value="Molybdenum cofactor biosynthesis proteins"/>
    <property type="match status" value="1"/>
</dbReference>
<dbReference type="SMART" id="SM00852">
    <property type="entry name" value="MoCF_biosynth"/>
    <property type="match status" value="1"/>
</dbReference>
<organism evidence="2 3">
    <name type="scientific">Stieleria bergensis</name>
    <dbReference type="NCBI Taxonomy" id="2528025"/>
    <lineage>
        <taxon>Bacteria</taxon>
        <taxon>Pseudomonadati</taxon>
        <taxon>Planctomycetota</taxon>
        <taxon>Planctomycetia</taxon>
        <taxon>Pirellulales</taxon>
        <taxon>Pirellulaceae</taxon>
        <taxon>Stieleria</taxon>
    </lineage>
</organism>
<protein>
    <submittedName>
        <fullName evidence="2">Competence-damage inducible protein</fullName>
    </submittedName>
</protein>
<dbReference type="Gene3D" id="3.30.70.2860">
    <property type="match status" value="1"/>
</dbReference>
<feature type="domain" description="MoaB/Mog" evidence="1">
    <location>
        <begin position="2"/>
        <end position="165"/>
    </location>
</feature>
<dbReference type="InterPro" id="IPR008135">
    <property type="entry name" value="Competence-induced_CinA"/>
</dbReference>
<sequence length="408" mass="45276">MTSGARLDTNSQWISRRLEELGVTVAFHSTVGDHLQQHVDVLRIAAQRADVVVMTGGLGPTRDDLTRQALSQLSGRALKMRQQSLVHLEQMFARRNRQMPERNHIQAMFPEGSLEIFNPQGTAPGVDLTLRVSDRHKCRFFALPGVPAEMRRMFDETVAPRLLEMIGSSRQHIEHHVMKFFGVGESDMEQRLGTMIARDRVPRVGITVSSATISLRITAAAPDPQACQRQIETARQEIMSRVGDLYFGHGESYELYHAVQRDLLMRGQSLITVEFGRSAVLADWFASLGKTDAYHGGFCFAGPEELAALLDVPTADAYDVLRKRSGASWLLVVQSYPHLDSDASQALEAQPVDLVVVDPEGRRILASPRIGGHPSIIYSRIAKSALAHLRKQIQRGDQLQAESEAAIS</sequence>
<evidence type="ECO:0000313" key="2">
    <source>
        <dbReference type="EMBL" id="QDT62170.1"/>
    </source>
</evidence>
<dbReference type="InterPro" id="IPR036425">
    <property type="entry name" value="MoaB/Mog-like_dom_sf"/>
</dbReference>
<name>A0A517T1C2_9BACT</name>
<dbReference type="Proteomes" id="UP000315003">
    <property type="component" value="Chromosome"/>
</dbReference>
<reference evidence="2 3" key="1">
    <citation type="submission" date="2019-02" db="EMBL/GenBank/DDBJ databases">
        <title>Deep-cultivation of Planctomycetes and their phenomic and genomic characterization uncovers novel biology.</title>
        <authorList>
            <person name="Wiegand S."/>
            <person name="Jogler M."/>
            <person name="Boedeker C."/>
            <person name="Pinto D."/>
            <person name="Vollmers J."/>
            <person name="Rivas-Marin E."/>
            <person name="Kohn T."/>
            <person name="Peeters S.H."/>
            <person name="Heuer A."/>
            <person name="Rast P."/>
            <person name="Oberbeckmann S."/>
            <person name="Bunk B."/>
            <person name="Jeske O."/>
            <person name="Meyerdierks A."/>
            <person name="Storesund J.E."/>
            <person name="Kallscheuer N."/>
            <person name="Luecker S."/>
            <person name="Lage O.M."/>
            <person name="Pohl T."/>
            <person name="Merkel B.J."/>
            <person name="Hornburger P."/>
            <person name="Mueller R.-W."/>
            <person name="Bruemmer F."/>
            <person name="Labrenz M."/>
            <person name="Spormann A.M."/>
            <person name="Op den Camp H."/>
            <person name="Overmann J."/>
            <person name="Amann R."/>
            <person name="Jetten M.S.M."/>
            <person name="Mascher T."/>
            <person name="Medema M.H."/>
            <person name="Devos D.P."/>
            <person name="Kaster A.-K."/>
            <person name="Ovreas L."/>
            <person name="Rohde M."/>
            <person name="Galperin M.Y."/>
            <person name="Jogler C."/>
        </authorList>
    </citation>
    <scope>NUCLEOTIDE SEQUENCE [LARGE SCALE GENOMIC DNA]</scope>
    <source>
        <strain evidence="2 3">SV_7m_r</strain>
    </source>
</reference>
<dbReference type="EMBL" id="CP036272">
    <property type="protein sequence ID" value="QDT62170.1"/>
    <property type="molecule type" value="Genomic_DNA"/>
</dbReference>
<gene>
    <name evidence="2" type="primary">cinA</name>
    <name evidence="2" type="ORF">SV7mr_47170</name>
</gene>
<dbReference type="InterPro" id="IPR050101">
    <property type="entry name" value="CinA"/>
</dbReference>
<dbReference type="Gene3D" id="3.40.980.10">
    <property type="entry name" value="MoaB/Mog-like domain"/>
    <property type="match status" value="1"/>
</dbReference>
<dbReference type="Pfam" id="PF18146">
    <property type="entry name" value="CinA_KH"/>
    <property type="match status" value="1"/>
</dbReference>
<dbReference type="InterPro" id="IPR001453">
    <property type="entry name" value="MoaB/Mog_dom"/>
</dbReference>
<dbReference type="OrthoDB" id="9801454at2"/>
<accession>A0A517T1C2</accession>
<keyword evidence="3" id="KW-1185">Reference proteome</keyword>
<dbReference type="Pfam" id="PF00994">
    <property type="entry name" value="MoCF_biosynth"/>
    <property type="match status" value="1"/>
</dbReference>
<dbReference type="PANTHER" id="PTHR13939:SF0">
    <property type="entry name" value="NMN AMIDOHYDROLASE-LIKE PROTEIN YFAY"/>
    <property type="match status" value="1"/>
</dbReference>
<evidence type="ECO:0000259" key="1">
    <source>
        <dbReference type="SMART" id="SM00852"/>
    </source>
</evidence>
<dbReference type="PIRSF" id="PIRSF006728">
    <property type="entry name" value="CinA"/>
    <property type="match status" value="1"/>
</dbReference>